<organism evidence="9 10">
    <name type="scientific">Vallitalea guaymasensis</name>
    <dbReference type="NCBI Taxonomy" id="1185412"/>
    <lineage>
        <taxon>Bacteria</taxon>
        <taxon>Bacillati</taxon>
        <taxon>Bacillota</taxon>
        <taxon>Clostridia</taxon>
        <taxon>Lachnospirales</taxon>
        <taxon>Vallitaleaceae</taxon>
        <taxon>Vallitalea</taxon>
    </lineage>
</organism>
<evidence type="ECO:0000256" key="2">
    <source>
        <dbReference type="ARBA" id="ARBA00022676"/>
    </source>
</evidence>
<keyword evidence="10" id="KW-1185">Reference proteome</keyword>
<gene>
    <name evidence="9" type="ORF">HYG85_14285</name>
</gene>
<dbReference type="SUPFAM" id="SSF53448">
    <property type="entry name" value="Nucleotide-diphospho-sugar transferases"/>
    <property type="match status" value="1"/>
</dbReference>
<evidence type="ECO:0000256" key="6">
    <source>
        <dbReference type="ARBA" id="ARBA00022989"/>
    </source>
</evidence>
<name>A0A8J8MC85_9FIRM</name>
<dbReference type="PANTHER" id="PTHR48090">
    <property type="entry name" value="UNDECAPRENYL-PHOSPHATE 4-DEOXY-4-FORMAMIDO-L-ARABINOSE TRANSFERASE-RELATED"/>
    <property type="match status" value="1"/>
</dbReference>
<evidence type="ECO:0000256" key="4">
    <source>
        <dbReference type="ARBA" id="ARBA00022692"/>
    </source>
</evidence>
<keyword evidence="2" id="KW-0328">Glycosyltransferase</keyword>
<evidence type="ECO:0000256" key="5">
    <source>
        <dbReference type="ARBA" id="ARBA00022985"/>
    </source>
</evidence>
<dbReference type="AlphaFoldDB" id="A0A8J8MC85"/>
<dbReference type="Pfam" id="PF00535">
    <property type="entry name" value="Glycos_transf_2"/>
    <property type="match status" value="1"/>
</dbReference>
<keyword evidence="1" id="KW-1003">Cell membrane</keyword>
<dbReference type="GO" id="GO:0099621">
    <property type="term" value="F:undecaprenyl-phosphate 4-deoxy-4-formamido-L-arabinose transferase activity"/>
    <property type="evidence" value="ECO:0007669"/>
    <property type="project" value="TreeGrafter"/>
</dbReference>
<dbReference type="RefSeq" id="WP_212690248.1">
    <property type="nucleotide sequence ID" value="NZ_CP058561.1"/>
</dbReference>
<feature type="domain" description="Glycosyltransferase 2-like" evidence="8">
    <location>
        <begin position="3"/>
        <end position="142"/>
    </location>
</feature>
<dbReference type="EMBL" id="CP058561">
    <property type="protein sequence ID" value="QUH30020.1"/>
    <property type="molecule type" value="Genomic_DNA"/>
</dbReference>
<evidence type="ECO:0000256" key="7">
    <source>
        <dbReference type="ARBA" id="ARBA00023136"/>
    </source>
</evidence>
<sequence>MISIIIPVYNSEKTISLVCEKIIKTMIDNNMDYEIILVDDYSIDSSYEIMKDLYKKHNHMTCIKLKQNCGQQNALLCGLRYGHGDCYVTIDDDLQNMPKDIMILFNELKKGFDVVYGIPDSTVHKDYRGIGTMLKEFMFSTILHKPKNIKLTSFRIMKKSIVQMIIREKLSYVYLSASILKYTKNIGNVHVPYYNRIYGKSNYNFRKLYKLFINILIYYSNIHLFNKRKKNTPQYVIEEVLKAH</sequence>
<dbReference type="GO" id="GO:0009103">
    <property type="term" value="P:lipopolysaccharide biosynthetic process"/>
    <property type="evidence" value="ECO:0007669"/>
    <property type="project" value="UniProtKB-KW"/>
</dbReference>
<keyword evidence="6" id="KW-1133">Transmembrane helix</keyword>
<evidence type="ECO:0000256" key="3">
    <source>
        <dbReference type="ARBA" id="ARBA00022679"/>
    </source>
</evidence>
<keyword evidence="3" id="KW-0808">Transferase</keyword>
<dbReference type="InterPro" id="IPR001173">
    <property type="entry name" value="Glyco_trans_2-like"/>
</dbReference>
<keyword evidence="5" id="KW-0448">Lipopolysaccharide biosynthesis</keyword>
<dbReference type="InterPro" id="IPR029044">
    <property type="entry name" value="Nucleotide-diphossugar_trans"/>
</dbReference>
<proteinExistence type="predicted"/>
<evidence type="ECO:0000259" key="8">
    <source>
        <dbReference type="Pfam" id="PF00535"/>
    </source>
</evidence>
<dbReference type="Gene3D" id="3.90.550.10">
    <property type="entry name" value="Spore Coat Polysaccharide Biosynthesis Protein SpsA, Chain A"/>
    <property type="match status" value="1"/>
</dbReference>
<dbReference type="Proteomes" id="UP000677305">
    <property type="component" value="Chromosome"/>
</dbReference>
<dbReference type="InterPro" id="IPR050256">
    <property type="entry name" value="Glycosyltransferase_2"/>
</dbReference>
<accession>A0A8J8MC85</accession>
<keyword evidence="4" id="KW-0812">Transmembrane</keyword>
<dbReference type="PANTHER" id="PTHR48090:SF3">
    <property type="entry name" value="UNDECAPRENYL-PHOSPHATE 4-DEOXY-4-FORMAMIDO-L-ARABINOSE TRANSFERASE"/>
    <property type="match status" value="1"/>
</dbReference>
<protein>
    <submittedName>
        <fullName evidence="9">Glycosyltransferase</fullName>
    </submittedName>
</protein>
<keyword evidence="7" id="KW-0472">Membrane</keyword>
<evidence type="ECO:0000313" key="10">
    <source>
        <dbReference type="Proteomes" id="UP000677305"/>
    </source>
</evidence>
<reference evidence="9 10" key="1">
    <citation type="submission" date="2020-07" db="EMBL/GenBank/DDBJ databases">
        <title>Vallitalea guaymasensis genome.</title>
        <authorList>
            <person name="Postec A."/>
        </authorList>
    </citation>
    <scope>NUCLEOTIDE SEQUENCE [LARGE SCALE GENOMIC DNA]</scope>
    <source>
        <strain evidence="9 10">Ra1766G1</strain>
    </source>
</reference>
<dbReference type="GO" id="GO:0005886">
    <property type="term" value="C:plasma membrane"/>
    <property type="evidence" value="ECO:0007669"/>
    <property type="project" value="TreeGrafter"/>
</dbReference>
<evidence type="ECO:0000256" key="1">
    <source>
        <dbReference type="ARBA" id="ARBA00022475"/>
    </source>
</evidence>
<evidence type="ECO:0000313" key="9">
    <source>
        <dbReference type="EMBL" id="QUH30020.1"/>
    </source>
</evidence>
<dbReference type="KEGG" id="vgu:HYG85_14285"/>